<protein>
    <recommendedName>
        <fullName evidence="4">Extensin-like</fullName>
    </recommendedName>
</protein>
<name>A0A2I0LDW9_PUNGR</name>
<evidence type="ECO:0000256" key="1">
    <source>
        <dbReference type="SAM" id="MobiDB-lite"/>
    </source>
</evidence>
<keyword evidence="3" id="KW-1185">Reference proteome</keyword>
<feature type="region of interest" description="Disordered" evidence="1">
    <location>
        <begin position="177"/>
        <end position="204"/>
    </location>
</feature>
<proteinExistence type="predicted"/>
<organism evidence="2 3">
    <name type="scientific">Punica granatum</name>
    <name type="common">Pomegranate</name>
    <dbReference type="NCBI Taxonomy" id="22663"/>
    <lineage>
        <taxon>Eukaryota</taxon>
        <taxon>Viridiplantae</taxon>
        <taxon>Streptophyta</taxon>
        <taxon>Embryophyta</taxon>
        <taxon>Tracheophyta</taxon>
        <taxon>Spermatophyta</taxon>
        <taxon>Magnoliopsida</taxon>
        <taxon>eudicotyledons</taxon>
        <taxon>Gunneridae</taxon>
        <taxon>Pentapetalae</taxon>
        <taxon>rosids</taxon>
        <taxon>malvids</taxon>
        <taxon>Myrtales</taxon>
        <taxon>Lythraceae</taxon>
        <taxon>Punica</taxon>
    </lineage>
</organism>
<dbReference type="EMBL" id="PGOL01000032">
    <property type="protein sequence ID" value="PKI78872.1"/>
    <property type="molecule type" value="Genomic_DNA"/>
</dbReference>
<dbReference type="AlphaFoldDB" id="A0A2I0LDW9"/>
<reference evidence="2 3" key="1">
    <citation type="submission" date="2017-11" db="EMBL/GenBank/DDBJ databases">
        <title>De-novo sequencing of pomegranate (Punica granatum L.) genome.</title>
        <authorList>
            <person name="Akparov Z."/>
            <person name="Amiraslanov A."/>
            <person name="Hajiyeva S."/>
            <person name="Abbasov M."/>
            <person name="Kaur K."/>
            <person name="Hamwieh A."/>
            <person name="Solovyev V."/>
            <person name="Salamov A."/>
            <person name="Braich B."/>
            <person name="Kosarev P."/>
            <person name="Mahmoud A."/>
            <person name="Hajiyev E."/>
            <person name="Babayeva S."/>
            <person name="Izzatullayeva V."/>
            <person name="Mammadov A."/>
            <person name="Mammadov A."/>
            <person name="Sharifova S."/>
            <person name="Ojaghi J."/>
            <person name="Eynullazada K."/>
            <person name="Bayramov B."/>
            <person name="Abdulazimova A."/>
            <person name="Shahmuradov I."/>
        </authorList>
    </citation>
    <scope>NUCLEOTIDE SEQUENCE [LARGE SCALE GENOMIC DNA]</scope>
    <source>
        <strain evidence="3">cv. AG2017</strain>
        <tissue evidence="2">Leaf</tissue>
    </source>
</reference>
<dbReference type="Proteomes" id="UP000233551">
    <property type="component" value="Unassembled WGS sequence"/>
</dbReference>
<comment type="caution">
    <text evidence="2">The sequence shown here is derived from an EMBL/GenBank/DDBJ whole genome shotgun (WGS) entry which is preliminary data.</text>
</comment>
<feature type="compositionally biased region" description="Basic and acidic residues" evidence="1">
    <location>
        <begin position="177"/>
        <end position="188"/>
    </location>
</feature>
<sequence length="204" mass="21976">MNTNMAELMAMLKDHNRASSSYTLLSEDTPTVDPNPVVPPTFVSESDDVSFSAMTYVPAIHPVSDPLPPPPAPTTVPLPPAAFLLTDSAMHTLSPLAIPAQPPVYTVPLPTVLTVINAQAPTPTMDPFAFQASQPQISFSYLAPPPLNIHRSKPSTPTQAAPTAPLTNFLPEAETKQERGMEKMEETIRALQDGTSRLDYGDFN</sequence>
<gene>
    <name evidence="2" type="ORF">CRG98_000733</name>
</gene>
<evidence type="ECO:0000313" key="2">
    <source>
        <dbReference type="EMBL" id="PKI78872.1"/>
    </source>
</evidence>
<accession>A0A2I0LDW9</accession>
<evidence type="ECO:0008006" key="4">
    <source>
        <dbReference type="Google" id="ProtNLM"/>
    </source>
</evidence>
<evidence type="ECO:0000313" key="3">
    <source>
        <dbReference type="Proteomes" id="UP000233551"/>
    </source>
</evidence>